<organism evidence="2 3">
    <name type="scientific">Suillus discolor</name>
    <dbReference type="NCBI Taxonomy" id="1912936"/>
    <lineage>
        <taxon>Eukaryota</taxon>
        <taxon>Fungi</taxon>
        <taxon>Dikarya</taxon>
        <taxon>Basidiomycota</taxon>
        <taxon>Agaricomycotina</taxon>
        <taxon>Agaricomycetes</taxon>
        <taxon>Agaricomycetidae</taxon>
        <taxon>Boletales</taxon>
        <taxon>Suillineae</taxon>
        <taxon>Suillaceae</taxon>
        <taxon>Suillus</taxon>
    </lineage>
</organism>
<feature type="region of interest" description="Disordered" evidence="1">
    <location>
        <begin position="41"/>
        <end position="62"/>
    </location>
</feature>
<dbReference type="EMBL" id="JABBWM010000057">
    <property type="protein sequence ID" value="KAG2099578.1"/>
    <property type="molecule type" value="Genomic_DNA"/>
</dbReference>
<keyword evidence="3" id="KW-1185">Reference proteome</keyword>
<reference evidence="2" key="1">
    <citation type="journal article" date="2020" name="New Phytol.">
        <title>Comparative genomics reveals dynamic genome evolution in host specialist ectomycorrhizal fungi.</title>
        <authorList>
            <person name="Lofgren L.A."/>
            <person name="Nguyen N.H."/>
            <person name="Vilgalys R."/>
            <person name="Ruytinx J."/>
            <person name="Liao H.L."/>
            <person name="Branco S."/>
            <person name="Kuo A."/>
            <person name="LaButti K."/>
            <person name="Lipzen A."/>
            <person name="Andreopoulos W."/>
            <person name="Pangilinan J."/>
            <person name="Riley R."/>
            <person name="Hundley H."/>
            <person name="Na H."/>
            <person name="Barry K."/>
            <person name="Grigoriev I.V."/>
            <person name="Stajich J.E."/>
            <person name="Kennedy P.G."/>
        </authorList>
    </citation>
    <scope>NUCLEOTIDE SEQUENCE</scope>
    <source>
        <strain evidence="2">FC423</strain>
    </source>
</reference>
<evidence type="ECO:0000256" key="1">
    <source>
        <dbReference type="SAM" id="MobiDB-lite"/>
    </source>
</evidence>
<dbReference type="GeneID" id="64704216"/>
<dbReference type="PROSITE" id="PS51257">
    <property type="entry name" value="PROKAR_LIPOPROTEIN"/>
    <property type="match status" value="1"/>
</dbReference>
<comment type="caution">
    <text evidence="2">The sequence shown here is derived from an EMBL/GenBank/DDBJ whole genome shotgun (WGS) entry which is preliminary data.</text>
</comment>
<protein>
    <submittedName>
        <fullName evidence="2">Uncharacterized protein</fullName>
    </submittedName>
</protein>
<accession>A0A9P7JQQ3</accession>
<name>A0A9P7JQQ3_9AGAM</name>
<sequence length="62" mass="7189">MTNDRSTIYRPHFFSTLIPNILVSCLRYRTVPSDLLDDNEYHSRQPVTHIRPSSITSSQLPT</sequence>
<dbReference type="AlphaFoldDB" id="A0A9P7JQQ3"/>
<gene>
    <name evidence="2" type="ORF">F5147DRAFT_777272</name>
</gene>
<dbReference type="RefSeq" id="XP_041289226.1">
    <property type="nucleotide sequence ID" value="XM_041441957.1"/>
</dbReference>
<dbReference type="Proteomes" id="UP000823399">
    <property type="component" value="Unassembled WGS sequence"/>
</dbReference>
<feature type="compositionally biased region" description="Polar residues" evidence="1">
    <location>
        <begin position="51"/>
        <end position="62"/>
    </location>
</feature>
<proteinExistence type="predicted"/>
<evidence type="ECO:0000313" key="2">
    <source>
        <dbReference type="EMBL" id="KAG2099578.1"/>
    </source>
</evidence>
<evidence type="ECO:0000313" key="3">
    <source>
        <dbReference type="Proteomes" id="UP000823399"/>
    </source>
</evidence>